<dbReference type="OrthoDB" id="9795573at2"/>
<dbReference type="KEGG" id="snn:EWH46_17320"/>
<feature type="compositionally biased region" description="Polar residues" evidence="1">
    <location>
        <begin position="1"/>
        <end position="13"/>
    </location>
</feature>
<dbReference type="EMBL" id="CP035708">
    <property type="protein sequence ID" value="QEN02348.1"/>
    <property type="molecule type" value="Genomic_DNA"/>
</dbReference>
<dbReference type="EMBL" id="JBEPLS010000002">
    <property type="protein sequence ID" value="MET3602780.1"/>
    <property type="molecule type" value="Genomic_DNA"/>
</dbReference>
<dbReference type="Proteomes" id="UP000323522">
    <property type="component" value="Chromosome"/>
</dbReference>
<proteinExistence type="predicted"/>
<accession>A0A5C1Q4N3</accession>
<feature type="region of interest" description="Disordered" evidence="1">
    <location>
        <begin position="1"/>
        <end position="27"/>
    </location>
</feature>
<evidence type="ECO:0000313" key="4">
    <source>
        <dbReference type="Proteomes" id="UP000323522"/>
    </source>
</evidence>
<gene>
    <name evidence="2" type="ORF">ABIC99_000564</name>
    <name evidence="3" type="ORF">EWH46_17320</name>
</gene>
<name>A0A5C1Q4N3_9BURK</name>
<protein>
    <submittedName>
        <fullName evidence="2">Excisionase family DNA binding protein</fullName>
    </submittedName>
</protein>
<evidence type="ECO:0000313" key="2">
    <source>
        <dbReference type="EMBL" id="MET3602780.1"/>
    </source>
</evidence>
<reference evidence="3 4" key="1">
    <citation type="submission" date="2019-02" db="EMBL/GenBank/DDBJ databases">
        <title>Complete Genome Sequence and Methylome Analysis of Sphaerotilus natans subsp. sulfidivorans D-507.</title>
        <authorList>
            <person name="Fomenkov A."/>
            <person name="Gridneva E."/>
            <person name="Smolyakov D."/>
            <person name="Dubinina G."/>
            <person name="Vincze T."/>
            <person name="Grabovich M."/>
            <person name="Roberts R.J."/>
        </authorList>
    </citation>
    <scope>NUCLEOTIDE SEQUENCE [LARGE SCALE GENOMIC DNA]</scope>
    <source>
        <strain evidence="3 4">D-507</strain>
    </source>
</reference>
<organism evidence="3 4">
    <name type="scientific">Sphaerotilus sulfidivorans</name>
    <dbReference type="NCBI Taxonomy" id="639200"/>
    <lineage>
        <taxon>Bacteria</taxon>
        <taxon>Pseudomonadati</taxon>
        <taxon>Pseudomonadota</taxon>
        <taxon>Betaproteobacteria</taxon>
        <taxon>Burkholderiales</taxon>
        <taxon>Sphaerotilaceae</taxon>
        <taxon>Sphaerotilus</taxon>
    </lineage>
</organism>
<keyword evidence="5" id="KW-1185">Reference proteome</keyword>
<dbReference type="AlphaFoldDB" id="A0A5C1Q4N3"/>
<reference evidence="2 5" key="2">
    <citation type="submission" date="2024-06" db="EMBL/GenBank/DDBJ databases">
        <title>Genomic Encyclopedia of Type Strains, Phase IV (KMG-IV): sequencing the most valuable type-strain genomes for metagenomic binning, comparative biology and taxonomic classification.</title>
        <authorList>
            <person name="Goeker M."/>
        </authorList>
    </citation>
    <scope>NUCLEOTIDE SEQUENCE [LARGE SCALE GENOMIC DNA]</scope>
    <source>
        <strain evidence="2 5">D-501</strain>
    </source>
</reference>
<dbReference type="Proteomes" id="UP001549111">
    <property type="component" value="Unassembled WGS sequence"/>
</dbReference>
<evidence type="ECO:0000313" key="5">
    <source>
        <dbReference type="Proteomes" id="UP001549111"/>
    </source>
</evidence>
<evidence type="ECO:0000313" key="3">
    <source>
        <dbReference type="EMBL" id="QEN02348.1"/>
    </source>
</evidence>
<sequence length="156" mass="16980">MKTQTTETSTSSVLPRRSARAARPSPYLTPTETNALLHASLDSRLRRLEQADMMSTDEAAALLGTSRVTINAWIGKGRCIGLTQTKRGFKVPRWQFEPAVWAHVALIGQALGLSEGWALLNFFETPHGGLEGLTPRQALEQGQAERVLAVARTEGA</sequence>
<evidence type="ECO:0000256" key="1">
    <source>
        <dbReference type="SAM" id="MobiDB-lite"/>
    </source>
</evidence>
<dbReference type="RefSeq" id="WP_149504975.1">
    <property type="nucleotide sequence ID" value="NZ_CP035708.1"/>
</dbReference>